<keyword evidence="5" id="KW-1185">Reference proteome</keyword>
<protein>
    <submittedName>
        <fullName evidence="3">Uncharacterized protein</fullName>
    </submittedName>
</protein>
<dbReference type="AlphaFoldDB" id="A0A2N9K9V5"/>
<keyword evidence="1" id="KW-0472">Membrane</keyword>
<sequence length="97" mass="11444">MDKMSRKAAKKEQKVREKERIKVEKEYARKHPTQIEIVQPETREEMRLTRKGRYELGSDGKLTAKGKSKRLTHRYNVIIIVLILLIIATYAAFFLIN</sequence>
<evidence type="ECO:0000313" key="3">
    <source>
        <dbReference type="EMBL" id="SPE07111.1"/>
    </source>
</evidence>
<dbReference type="EMBL" id="OKQU01000001">
    <property type="protein sequence ID" value="SPE07111.1"/>
    <property type="molecule type" value="Genomic_DNA"/>
</dbReference>
<dbReference type="KEGG" id="lsu:A6B45_03415"/>
<dbReference type="EMBL" id="OKQR01000001">
    <property type="protein sequence ID" value="SPD91832.1"/>
    <property type="molecule type" value="Genomic_DNA"/>
</dbReference>
<name>A0A2N9K9V5_9LACO</name>
<gene>
    <name evidence="2" type="ORF">LES8486_00819</name>
    <name evidence="3" type="ORF">LES9216_00966</name>
</gene>
<evidence type="ECO:0000256" key="1">
    <source>
        <dbReference type="SAM" id="Phobius"/>
    </source>
</evidence>
<keyword evidence="1" id="KW-1133">Transmembrane helix</keyword>
<dbReference type="Proteomes" id="UP000239237">
    <property type="component" value="Unassembled WGS sequence"/>
</dbReference>
<reference evidence="3 4" key="1">
    <citation type="submission" date="2018-02" db="EMBL/GenBank/DDBJ databases">
        <authorList>
            <person name="Cohen D.B."/>
            <person name="Kent A.D."/>
        </authorList>
    </citation>
    <scope>NUCLEOTIDE SEQUENCE [LARGE SCALE GENOMIC DNA]</scope>
    <source>
        <strain evidence="3 4">CECT 9216</strain>
    </source>
</reference>
<dbReference type="GeneID" id="99673826"/>
<evidence type="ECO:0000313" key="5">
    <source>
        <dbReference type="Proteomes" id="UP000239237"/>
    </source>
</evidence>
<evidence type="ECO:0000313" key="2">
    <source>
        <dbReference type="EMBL" id="SPD91832.1"/>
    </source>
</evidence>
<keyword evidence="1" id="KW-0812">Transmembrane</keyword>
<dbReference type="Proteomes" id="UP000237923">
    <property type="component" value="Unassembled WGS sequence"/>
</dbReference>
<dbReference type="RefSeq" id="WP_072613359.1">
    <property type="nucleotide sequence ID" value="NZ_AP017935.1"/>
</dbReference>
<reference evidence="2 5" key="2">
    <citation type="submission" date="2018-02" db="EMBL/GenBank/DDBJ databases">
        <authorList>
            <person name="Rodrigo-Torres L."/>
            <person name="Arahal R. D."/>
            <person name="Lucena T."/>
        </authorList>
    </citation>
    <scope>NUCLEOTIDE SEQUENCE [LARGE SCALE GENOMIC DNA]</scope>
    <source>
        <strain evidence="2 5">CECT 8486</strain>
    </source>
</reference>
<evidence type="ECO:0000313" key="4">
    <source>
        <dbReference type="Proteomes" id="UP000237923"/>
    </source>
</evidence>
<accession>A0A2N9K9V5</accession>
<feature type="transmembrane region" description="Helical" evidence="1">
    <location>
        <begin position="75"/>
        <end position="96"/>
    </location>
</feature>
<organism evidence="3 4">
    <name type="scientific">Leuconostoc suionicum</name>
    <dbReference type="NCBI Taxonomy" id="1511761"/>
    <lineage>
        <taxon>Bacteria</taxon>
        <taxon>Bacillati</taxon>
        <taxon>Bacillota</taxon>
        <taxon>Bacilli</taxon>
        <taxon>Lactobacillales</taxon>
        <taxon>Lactobacillaceae</taxon>
        <taxon>Leuconostoc</taxon>
    </lineage>
</organism>
<proteinExistence type="predicted"/>